<dbReference type="Proteomes" id="UP000708208">
    <property type="component" value="Unassembled WGS sequence"/>
</dbReference>
<comment type="caution">
    <text evidence="2">The sequence shown here is derived from an EMBL/GenBank/DDBJ whole genome shotgun (WGS) entry which is preliminary data.</text>
</comment>
<dbReference type="AlphaFoldDB" id="A0A8J2LF97"/>
<name>A0A8J2LF97_9HEXA</name>
<accession>A0A8J2LF97</accession>
<dbReference type="EMBL" id="CAJVCH010514056">
    <property type="protein sequence ID" value="CAG7821538.1"/>
    <property type="molecule type" value="Genomic_DNA"/>
</dbReference>
<keyword evidence="3" id="KW-1185">Reference proteome</keyword>
<evidence type="ECO:0000313" key="2">
    <source>
        <dbReference type="EMBL" id="CAG7821538.1"/>
    </source>
</evidence>
<evidence type="ECO:0000259" key="1">
    <source>
        <dbReference type="Pfam" id="PF18701"/>
    </source>
</evidence>
<gene>
    <name evidence="2" type="ORF">AFUS01_LOCUS31870</name>
</gene>
<organism evidence="2 3">
    <name type="scientific">Allacma fusca</name>
    <dbReference type="NCBI Taxonomy" id="39272"/>
    <lineage>
        <taxon>Eukaryota</taxon>
        <taxon>Metazoa</taxon>
        <taxon>Ecdysozoa</taxon>
        <taxon>Arthropoda</taxon>
        <taxon>Hexapoda</taxon>
        <taxon>Collembola</taxon>
        <taxon>Symphypleona</taxon>
        <taxon>Sminthuridae</taxon>
        <taxon>Allacma</taxon>
    </lineage>
</organism>
<sequence length="128" mass="14149">IQTGQSCVDTPCGGPACTSFINFTNGPHNTSPHLDCNALKSVGLPTYRNESIPKKCLRRTKWKDSSDNLKEGDMVVVKEENLPPQRWKMARVLKAHLNPNDNKELVRTVSIKTSDGISSLAEKTTVNK</sequence>
<dbReference type="Pfam" id="PF18701">
    <property type="entry name" value="DUF5641"/>
    <property type="match status" value="1"/>
</dbReference>
<evidence type="ECO:0000313" key="3">
    <source>
        <dbReference type="Proteomes" id="UP000708208"/>
    </source>
</evidence>
<reference evidence="2" key="1">
    <citation type="submission" date="2021-06" db="EMBL/GenBank/DDBJ databases">
        <authorList>
            <person name="Hodson N. C."/>
            <person name="Mongue J. A."/>
            <person name="Jaron S. K."/>
        </authorList>
    </citation>
    <scope>NUCLEOTIDE SEQUENCE</scope>
</reference>
<protein>
    <recommendedName>
        <fullName evidence="1">DUF5641 domain-containing protein</fullName>
    </recommendedName>
</protein>
<feature type="domain" description="DUF5641" evidence="1">
    <location>
        <begin position="55"/>
        <end position="117"/>
    </location>
</feature>
<proteinExistence type="predicted"/>
<dbReference type="InterPro" id="IPR040676">
    <property type="entry name" value="DUF5641"/>
</dbReference>
<feature type="non-terminal residue" evidence="2">
    <location>
        <position position="1"/>
    </location>
</feature>